<comment type="caution">
    <text evidence="2">The sequence shown here is derived from an EMBL/GenBank/DDBJ whole genome shotgun (WGS) entry which is preliminary data.</text>
</comment>
<feature type="non-terminal residue" evidence="2">
    <location>
        <position position="59"/>
    </location>
</feature>
<evidence type="ECO:0000256" key="1">
    <source>
        <dbReference type="SAM" id="MobiDB-lite"/>
    </source>
</evidence>
<protein>
    <recommendedName>
        <fullName evidence="3">Reverse transcriptase domain-containing protein</fullName>
    </recommendedName>
</protein>
<dbReference type="EMBL" id="BKCJ011080844">
    <property type="protein sequence ID" value="GFC81686.1"/>
    <property type="molecule type" value="Genomic_DNA"/>
</dbReference>
<reference evidence="2" key="1">
    <citation type="journal article" date="2019" name="Sci. Rep.">
        <title>Draft genome of Tanacetum cinerariifolium, the natural source of mosquito coil.</title>
        <authorList>
            <person name="Yamashiro T."/>
            <person name="Shiraishi A."/>
            <person name="Satake H."/>
            <person name="Nakayama K."/>
        </authorList>
    </citation>
    <scope>NUCLEOTIDE SEQUENCE</scope>
</reference>
<feature type="region of interest" description="Disordered" evidence="1">
    <location>
        <begin position="40"/>
        <end position="59"/>
    </location>
</feature>
<feature type="compositionally biased region" description="Low complexity" evidence="1">
    <location>
        <begin position="40"/>
        <end position="52"/>
    </location>
</feature>
<proteinExistence type="predicted"/>
<organism evidence="2">
    <name type="scientific">Tanacetum cinerariifolium</name>
    <name type="common">Dalmatian daisy</name>
    <name type="synonym">Chrysanthemum cinerariifolium</name>
    <dbReference type="NCBI Taxonomy" id="118510"/>
    <lineage>
        <taxon>Eukaryota</taxon>
        <taxon>Viridiplantae</taxon>
        <taxon>Streptophyta</taxon>
        <taxon>Embryophyta</taxon>
        <taxon>Tracheophyta</taxon>
        <taxon>Spermatophyta</taxon>
        <taxon>Magnoliopsida</taxon>
        <taxon>eudicotyledons</taxon>
        <taxon>Gunneridae</taxon>
        <taxon>Pentapetalae</taxon>
        <taxon>asterids</taxon>
        <taxon>campanulids</taxon>
        <taxon>Asterales</taxon>
        <taxon>Asteraceae</taxon>
        <taxon>Asteroideae</taxon>
        <taxon>Anthemideae</taxon>
        <taxon>Anthemidinae</taxon>
        <taxon>Tanacetum</taxon>
    </lineage>
</organism>
<accession>A0A699R7U0</accession>
<evidence type="ECO:0008006" key="3">
    <source>
        <dbReference type="Google" id="ProtNLM"/>
    </source>
</evidence>
<evidence type="ECO:0000313" key="2">
    <source>
        <dbReference type="EMBL" id="GFC81686.1"/>
    </source>
</evidence>
<sequence length="59" mass="6203">MMPPTNNGSTKDVQPTVVKIKTPIPNSEPIVAPVVEPVVAPVSAPKPNPKSSLPYSSRL</sequence>
<name>A0A699R7U0_TANCI</name>
<gene>
    <name evidence="2" type="ORF">Tci_853656</name>
</gene>
<dbReference type="AlphaFoldDB" id="A0A699R7U0"/>